<dbReference type="GO" id="GO:0006508">
    <property type="term" value="P:proteolysis"/>
    <property type="evidence" value="ECO:0007669"/>
    <property type="project" value="UniProtKB-KW"/>
</dbReference>
<dbReference type="SMART" id="SM00228">
    <property type="entry name" value="PDZ"/>
    <property type="match status" value="1"/>
</dbReference>
<protein>
    <submittedName>
        <fullName evidence="5">Serine protease</fullName>
    </submittedName>
</protein>
<dbReference type="NCBIfam" id="NF041521">
    <property type="entry name" value="HhoA_HhoB_HtrA"/>
    <property type="match status" value="1"/>
</dbReference>
<dbReference type="GO" id="GO:0004252">
    <property type="term" value="F:serine-type endopeptidase activity"/>
    <property type="evidence" value="ECO:0007669"/>
    <property type="project" value="InterPro"/>
</dbReference>
<comment type="similarity">
    <text evidence="1">Belongs to the peptidase S1C family.</text>
</comment>
<dbReference type="PROSITE" id="PS50106">
    <property type="entry name" value="PDZ"/>
    <property type="match status" value="1"/>
</dbReference>
<evidence type="ECO:0000313" key="5">
    <source>
        <dbReference type="EMBL" id="PZO59612.1"/>
    </source>
</evidence>
<dbReference type="SUPFAM" id="SSF50156">
    <property type="entry name" value="PDZ domain-like"/>
    <property type="match status" value="1"/>
</dbReference>
<dbReference type="InterPro" id="IPR048172">
    <property type="entry name" value="HhoA_HhoB_HtrA-like"/>
</dbReference>
<keyword evidence="3" id="KW-0378">Hydrolase</keyword>
<dbReference type="PANTHER" id="PTHR22939:SF129">
    <property type="entry name" value="SERINE PROTEASE HTRA2, MITOCHONDRIAL"/>
    <property type="match status" value="1"/>
</dbReference>
<evidence type="ECO:0000313" key="6">
    <source>
        <dbReference type="Proteomes" id="UP000249794"/>
    </source>
</evidence>
<dbReference type="SUPFAM" id="SSF50494">
    <property type="entry name" value="Trypsin-like serine proteases"/>
    <property type="match status" value="1"/>
</dbReference>
<dbReference type="InterPro" id="IPR009003">
    <property type="entry name" value="Peptidase_S1_PA"/>
</dbReference>
<dbReference type="Pfam" id="PF13180">
    <property type="entry name" value="PDZ_2"/>
    <property type="match status" value="1"/>
</dbReference>
<dbReference type="Gene3D" id="2.40.10.10">
    <property type="entry name" value="Trypsin-like serine proteases"/>
    <property type="match status" value="2"/>
</dbReference>
<dbReference type="Pfam" id="PF13365">
    <property type="entry name" value="Trypsin_2"/>
    <property type="match status" value="1"/>
</dbReference>
<sequence>MTAASATTVLGVSDRATFQSDVQPAYENVLYENTDYKTAQYDAIVLSTAPFESLAVVPQVASQAASNSLIAQASGTSALVRDANFIASAVERVGPAVVRIDSARTVTTTSRPGIFNDPFFRDFFGDMGVPEQPAQRVERGTGSGFILNGNGTILTNAHVVEGADTVTVTLKDGRELRGEVIGEDPLTDVAVIKVDANNLPTVIIGNSDALRPGEWAIAIGNPLGLDNTVTAGIISATGRTSAQIRVPDKRVQFIQTDAAINPGNSGGPLLNERGEVIGVNTAIIGNAQGLGFAIPINQARAIADQLVANGRVEHAYLGIQMRSLTPALRDEINADPSAGLRLQADSGVVILGIARNAPAAQGGLRLGDVVVSMNGQPITDADTVQRVVESTAVGDAIAITVKRGGQTVELAVRPGAYPVTQTSQR</sequence>
<dbReference type="InterPro" id="IPR001940">
    <property type="entry name" value="Peptidase_S1C"/>
</dbReference>
<dbReference type="EMBL" id="QBMP01000019">
    <property type="protein sequence ID" value="PZO59612.1"/>
    <property type="molecule type" value="Genomic_DNA"/>
</dbReference>
<feature type="domain" description="PDZ" evidence="4">
    <location>
        <begin position="339"/>
        <end position="405"/>
    </location>
</feature>
<gene>
    <name evidence="5" type="ORF">DCF15_03475</name>
</gene>
<reference evidence="5 6" key="2">
    <citation type="submission" date="2018-06" db="EMBL/GenBank/DDBJ databases">
        <title>Metagenomic assembly of (sub)arctic Cyanobacteria and their associated microbiome from non-axenic cultures.</title>
        <authorList>
            <person name="Baurain D."/>
        </authorList>
    </citation>
    <scope>NUCLEOTIDE SEQUENCE [LARGE SCALE GENOMIC DNA]</scope>
    <source>
        <strain evidence="5">ULC027bin1</strain>
    </source>
</reference>
<dbReference type="PRINTS" id="PR00834">
    <property type="entry name" value="PROTEASES2C"/>
</dbReference>
<organism evidence="5 6">
    <name type="scientific">Phormidesmis priestleyi</name>
    <dbReference type="NCBI Taxonomy" id="268141"/>
    <lineage>
        <taxon>Bacteria</taxon>
        <taxon>Bacillati</taxon>
        <taxon>Cyanobacteriota</taxon>
        <taxon>Cyanophyceae</taxon>
        <taxon>Leptolyngbyales</taxon>
        <taxon>Leptolyngbyaceae</taxon>
        <taxon>Phormidesmis</taxon>
    </lineage>
</organism>
<dbReference type="InterPro" id="IPR036034">
    <property type="entry name" value="PDZ_sf"/>
</dbReference>
<accession>A0A2W4XUZ8</accession>
<name>A0A2W4XUZ8_9CYAN</name>
<evidence type="ECO:0000256" key="2">
    <source>
        <dbReference type="ARBA" id="ARBA00022670"/>
    </source>
</evidence>
<evidence type="ECO:0000259" key="4">
    <source>
        <dbReference type="PROSITE" id="PS50106"/>
    </source>
</evidence>
<dbReference type="Proteomes" id="UP000249794">
    <property type="component" value="Unassembled WGS sequence"/>
</dbReference>
<dbReference type="PANTHER" id="PTHR22939">
    <property type="entry name" value="SERINE PROTEASE FAMILY S1C HTRA-RELATED"/>
    <property type="match status" value="1"/>
</dbReference>
<reference evidence="6" key="1">
    <citation type="submission" date="2018-04" db="EMBL/GenBank/DDBJ databases">
        <authorList>
            <person name="Cornet L."/>
        </authorList>
    </citation>
    <scope>NUCLEOTIDE SEQUENCE [LARGE SCALE GENOMIC DNA]</scope>
</reference>
<evidence type="ECO:0000256" key="1">
    <source>
        <dbReference type="ARBA" id="ARBA00010541"/>
    </source>
</evidence>
<evidence type="ECO:0000256" key="3">
    <source>
        <dbReference type="ARBA" id="ARBA00022801"/>
    </source>
</evidence>
<dbReference type="AlphaFoldDB" id="A0A2W4XUZ8"/>
<comment type="caution">
    <text evidence="5">The sequence shown here is derived from an EMBL/GenBank/DDBJ whole genome shotgun (WGS) entry which is preliminary data.</text>
</comment>
<dbReference type="InterPro" id="IPR001478">
    <property type="entry name" value="PDZ"/>
</dbReference>
<proteinExistence type="inferred from homology"/>
<dbReference type="InterPro" id="IPR043504">
    <property type="entry name" value="Peptidase_S1_PA_chymotrypsin"/>
</dbReference>
<keyword evidence="2 5" id="KW-0645">Protease</keyword>
<dbReference type="Gene3D" id="2.30.42.10">
    <property type="match status" value="1"/>
</dbReference>